<dbReference type="InterPro" id="IPR041700">
    <property type="entry name" value="OMP_b-brl_3"/>
</dbReference>
<evidence type="ECO:0000313" key="6">
    <source>
        <dbReference type="EMBL" id="MBN7800522.1"/>
    </source>
</evidence>
<proteinExistence type="predicted"/>
<keyword evidence="6" id="KW-0675">Receptor</keyword>
<feature type="domain" description="Outer membrane protein beta-barrel" evidence="5">
    <location>
        <begin position="387"/>
        <end position="799"/>
    </location>
</feature>
<keyword evidence="2" id="KW-0472">Membrane</keyword>
<protein>
    <submittedName>
        <fullName evidence="6">TonB-dependent receptor</fullName>
    </submittedName>
</protein>
<reference evidence="6 7" key="1">
    <citation type="submission" date="2021-03" db="EMBL/GenBank/DDBJ databases">
        <title>novel species isolated from a fishpond in China.</title>
        <authorList>
            <person name="Lu H."/>
            <person name="Cai Z."/>
        </authorList>
    </citation>
    <scope>NUCLEOTIDE SEQUENCE [LARGE SCALE GENOMIC DNA]</scope>
    <source>
        <strain evidence="6 7">JCM 31546</strain>
    </source>
</reference>
<evidence type="ECO:0000259" key="4">
    <source>
        <dbReference type="Pfam" id="PF07715"/>
    </source>
</evidence>
<dbReference type="Proteomes" id="UP000664698">
    <property type="component" value="Unassembled WGS sequence"/>
</dbReference>
<evidence type="ECO:0000256" key="2">
    <source>
        <dbReference type="ARBA" id="ARBA00023136"/>
    </source>
</evidence>
<organism evidence="6 7">
    <name type="scientific">Algoriphagus aestuariicola</name>
    <dbReference type="NCBI Taxonomy" id="1852016"/>
    <lineage>
        <taxon>Bacteria</taxon>
        <taxon>Pseudomonadati</taxon>
        <taxon>Bacteroidota</taxon>
        <taxon>Cytophagia</taxon>
        <taxon>Cytophagales</taxon>
        <taxon>Cyclobacteriaceae</taxon>
        <taxon>Algoriphagus</taxon>
    </lineage>
</organism>
<dbReference type="InterPro" id="IPR008969">
    <property type="entry name" value="CarboxyPept-like_regulatory"/>
</dbReference>
<comment type="caution">
    <text evidence="6">The sequence shown here is derived from an EMBL/GenBank/DDBJ whole genome shotgun (WGS) entry which is preliminary data.</text>
</comment>
<dbReference type="SUPFAM" id="SSF49464">
    <property type="entry name" value="Carboxypeptidase regulatory domain-like"/>
    <property type="match status" value="1"/>
</dbReference>
<name>A0ABS3BMN5_9BACT</name>
<keyword evidence="7" id="KW-1185">Reference proteome</keyword>
<evidence type="ECO:0000259" key="5">
    <source>
        <dbReference type="Pfam" id="PF14905"/>
    </source>
</evidence>
<evidence type="ECO:0000256" key="3">
    <source>
        <dbReference type="ARBA" id="ARBA00023237"/>
    </source>
</evidence>
<keyword evidence="3" id="KW-0998">Cell outer membrane</keyword>
<dbReference type="InterPro" id="IPR036942">
    <property type="entry name" value="Beta-barrel_TonB_sf"/>
</dbReference>
<feature type="domain" description="TonB-dependent receptor plug" evidence="4">
    <location>
        <begin position="131"/>
        <end position="217"/>
    </location>
</feature>
<gene>
    <name evidence="6" type="ORF">J0A67_06605</name>
</gene>
<dbReference type="Gene3D" id="2.60.40.1120">
    <property type="entry name" value="Carboxypeptidase-like, regulatory domain"/>
    <property type="match status" value="1"/>
</dbReference>
<dbReference type="EMBL" id="JAFKCW010000001">
    <property type="protein sequence ID" value="MBN7800522.1"/>
    <property type="molecule type" value="Genomic_DNA"/>
</dbReference>
<comment type="subcellular location">
    <subcellularLocation>
        <location evidence="1">Cell outer membrane</location>
    </subcellularLocation>
</comment>
<dbReference type="SUPFAM" id="SSF56935">
    <property type="entry name" value="Porins"/>
    <property type="match status" value="1"/>
</dbReference>
<evidence type="ECO:0000256" key="1">
    <source>
        <dbReference type="ARBA" id="ARBA00004442"/>
    </source>
</evidence>
<dbReference type="Pfam" id="PF13620">
    <property type="entry name" value="CarboxypepD_reg"/>
    <property type="match status" value="1"/>
</dbReference>
<accession>A0ABS3BMN5</accession>
<dbReference type="InterPro" id="IPR037066">
    <property type="entry name" value="Plug_dom_sf"/>
</dbReference>
<dbReference type="Pfam" id="PF07715">
    <property type="entry name" value="Plug"/>
    <property type="match status" value="1"/>
</dbReference>
<dbReference type="Gene3D" id="2.40.170.20">
    <property type="entry name" value="TonB-dependent receptor, beta-barrel domain"/>
    <property type="match status" value="1"/>
</dbReference>
<dbReference type="InterPro" id="IPR012910">
    <property type="entry name" value="Plug_dom"/>
</dbReference>
<sequence length="820" mass="93205">MKSTLFLFFFVGWARLAFTQSQISGRIQDQSTQKGIEYASIVLFSQKDSVFIDGTISDQEGKFSFENSSPGRYYIIASFMGFGPASSGGFELSRNQKLDLGVISLSSSAQDLQAIEVQGQRITTEFRPEKQSFSADNFEAAQGGAATDVLKNLPGVSINSEGTLAIRGNTGFVVMINGRPTQGDPMMLLGQLPANSIEKVEWLSSPGAQFDSEGKAGIINITTKKGATDGLYLQFNGKLGFPSIENYDNKAPQNRYGGDFNLNYQKGKWDLSLGASYQRNDIAGKRVGNVYTIEGDTTTYFPSEGERSIDETNYSGRFTLGYNPSTSNSFSLGFYAGVRDKLRTADILYYDNHQEYPGGESAPFQYFNANGQNRRGDFALGSLDYSHTFSNSSKLSTSILYEYSMLGGPTINRNLGYPDLSIVYQDEYNTNDNPLNGIRYNLDYTFKPSSFGNVQIGYQYRFLDHFGDFLYERKNNETGIWEIVPEFSSEVDLKRIIHTGYIQWEKKKEKWSYSAGVRTELMDRKFQLQDKTGSLDTTYLYDYIRPFFSGSLSYQAKEDLAWKLNFTQRVERETTFKMNPFPEREHSETLEQGDPNVLPEFINTLEAGMIKNWKDNSFFVTAYYTRIENLVNRVNTVYNDTILNRIYSNVGTAKSIGLELGTELFFTEKWKAYLGGNVYHYSIRGEFDNSSVDQAAWTYSYNFNTTFNFSKTISSQFTLNYLSRRVTAQGEDSRFYLPSLNIKKTFMDGQLAVNLLWQNIDLGALKTNEQRITTWRDGEFYTTTNYIQEVDMILLNLSYTINRSKNRAKFVKSEFGEKEF</sequence>
<dbReference type="Gene3D" id="2.170.130.10">
    <property type="entry name" value="TonB-dependent receptor, plug domain"/>
    <property type="match status" value="1"/>
</dbReference>
<dbReference type="RefSeq" id="WP_206568469.1">
    <property type="nucleotide sequence ID" value="NZ_JAFKCW010000001.1"/>
</dbReference>
<dbReference type="Pfam" id="PF14905">
    <property type="entry name" value="OMP_b-brl_3"/>
    <property type="match status" value="1"/>
</dbReference>
<evidence type="ECO:0000313" key="7">
    <source>
        <dbReference type="Proteomes" id="UP000664698"/>
    </source>
</evidence>